<organism evidence="5 6">
    <name type="scientific">Corallococcus terminator</name>
    <dbReference type="NCBI Taxonomy" id="2316733"/>
    <lineage>
        <taxon>Bacteria</taxon>
        <taxon>Pseudomonadati</taxon>
        <taxon>Myxococcota</taxon>
        <taxon>Myxococcia</taxon>
        <taxon>Myxococcales</taxon>
        <taxon>Cystobacterineae</taxon>
        <taxon>Myxococcaceae</taxon>
        <taxon>Corallococcus</taxon>
    </lineage>
</organism>
<dbReference type="GO" id="GO:0008408">
    <property type="term" value="F:3'-5' exonuclease activity"/>
    <property type="evidence" value="ECO:0007669"/>
    <property type="project" value="InterPro"/>
</dbReference>
<dbReference type="AlphaFoldDB" id="A0A3A8HWQ3"/>
<dbReference type="OrthoDB" id="9803237at2"/>
<accession>A0A3A8HWQ3</accession>
<feature type="domain" description="Polymerase/histidinol phosphatase N-terminal" evidence="4">
    <location>
        <begin position="4"/>
        <end position="71"/>
    </location>
</feature>
<gene>
    <name evidence="5" type="ORF">D7V88_33305</name>
</gene>
<sequence length="328" mass="35443">MSYAELVCRSHFSFLRGASHPEELVAAAARRGLSALALTDQDGLYGVVKAHLAAKEHGVKLLLGAELTLEDGPPVVVYARDAGGYANLCRLVSHSRMTHPKGEAGLPWRKLAEHASGLLALLPGPAPLEAVAPLAEAFPGAFHVGLSRSLSAGDAVREARADALARALGVPLVVHNDVHTHHRERQPLQDVLTAIRHGVTVDQAGTRLFPNAERTLKSPGEMARLFADRPEALARTVELASRCEASLDALHYHFPEEDLPEGRTADTHLRALTEAGLRTRYPAGIPPEVTRQIEHELRLIAALEFAGYFLALWDIVMFARGRGILCQG</sequence>
<dbReference type="PANTHER" id="PTHR32294">
    <property type="entry name" value="DNA POLYMERASE III SUBUNIT ALPHA"/>
    <property type="match status" value="1"/>
</dbReference>
<dbReference type="SUPFAM" id="SSF89550">
    <property type="entry name" value="PHP domain-like"/>
    <property type="match status" value="1"/>
</dbReference>
<dbReference type="InterPro" id="IPR004805">
    <property type="entry name" value="DnaE2/DnaE/PolC"/>
</dbReference>
<protein>
    <submittedName>
        <fullName evidence="5">PHP domain-containing protein</fullName>
    </submittedName>
</protein>
<dbReference type="InterPro" id="IPR004013">
    <property type="entry name" value="PHP_dom"/>
</dbReference>
<comment type="caution">
    <text evidence="5">The sequence shown here is derived from an EMBL/GenBank/DDBJ whole genome shotgun (WGS) entry which is preliminary data.</text>
</comment>
<dbReference type="Gene3D" id="3.20.20.140">
    <property type="entry name" value="Metal-dependent hydrolases"/>
    <property type="match status" value="1"/>
</dbReference>
<dbReference type="InterPro" id="IPR003141">
    <property type="entry name" value="Pol/His_phosphatase_N"/>
</dbReference>
<dbReference type="InterPro" id="IPR016195">
    <property type="entry name" value="Pol/histidinol_Pase-like"/>
</dbReference>
<dbReference type="EMBL" id="RAVZ01000328">
    <property type="protein sequence ID" value="RKG75557.1"/>
    <property type="molecule type" value="Genomic_DNA"/>
</dbReference>
<dbReference type="PANTHER" id="PTHR32294:SF4">
    <property type="entry name" value="ERROR-PRONE DNA POLYMERASE"/>
    <property type="match status" value="1"/>
</dbReference>
<keyword evidence="3" id="KW-0234">DNA repair</keyword>
<dbReference type="Pfam" id="PF02811">
    <property type="entry name" value="PHP"/>
    <property type="match status" value="1"/>
</dbReference>
<dbReference type="CDD" id="cd07434">
    <property type="entry name" value="PHP_PolIIIA_DnaE2"/>
    <property type="match status" value="1"/>
</dbReference>
<dbReference type="Proteomes" id="UP000268094">
    <property type="component" value="Unassembled WGS sequence"/>
</dbReference>
<feature type="non-terminal residue" evidence="5">
    <location>
        <position position="328"/>
    </location>
</feature>
<dbReference type="Pfam" id="PF07733">
    <property type="entry name" value="DNA_pol3_alpha"/>
    <property type="match status" value="1"/>
</dbReference>
<evidence type="ECO:0000313" key="5">
    <source>
        <dbReference type="EMBL" id="RKG75557.1"/>
    </source>
</evidence>
<dbReference type="GO" id="GO:0006260">
    <property type="term" value="P:DNA replication"/>
    <property type="evidence" value="ECO:0007669"/>
    <property type="project" value="InterPro"/>
</dbReference>
<reference evidence="6" key="1">
    <citation type="submission" date="2018-09" db="EMBL/GenBank/DDBJ databases">
        <authorList>
            <person name="Livingstone P.G."/>
            <person name="Whitworth D.E."/>
        </authorList>
    </citation>
    <scope>NUCLEOTIDE SEQUENCE [LARGE SCALE GENOMIC DNA]</scope>
    <source>
        <strain evidence="6">CA054A</strain>
    </source>
</reference>
<name>A0A3A8HWQ3_9BACT</name>
<dbReference type="SMART" id="SM00481">
    <property type="entry name" value="POLIIIAc"/>
    <property type="match status" value="1"/>
</dbReference>
<evidence type="ECO:0000259" key="4">
    <source>
        <dbReference type="SMART" id="SM00481"/>
    </source>
</evidence>
<dbReference type="RefSeq" id="WP_120544648.1">
    <property type="nucleotide sequence ID" value="NZ_RAVZ01000328.1"/>
</dbReference>
<keyword evidence="1" id="KW-0963">Cytoplasm</keyword>
<keyword evidence="6" id="KW-1185">Reference proteome</keyword>
<evidence type="ECO:0000256" key="2">
    <source>
        <dbReference type="ARBA" id="ARBA00022763"/>
    </source>
</evidence>
<evidence type="ECO:0000313" key="6">
    <source>
        <dbReference type="Proteomes" id="UP000268094"/>
    </source>
</evidence>
<dbReference type="GO" id="GO:0006281">
    <property type="term" value="P:DNA repair"/>
    <property type="evidence" value="ECO:0007669"/>
    <property type="project" value="UniProtKB-KW"/>
</dbReference>
<dbReference type="InterPro" id="IPR011708">
    <property type="entry name" value="DNA_pol3_alpha_NTPase_dom"/>
</dbReference>
<proteinExistence type="predicted"/>
<evidence type="ECO:0000256" key="3">
    <source>
        <dbReference type="ARBA" id="ARBA00023204"/>
    </source>
</evidence>
<keyword evidence="2" id="KW-0227">DNA damage</keyword>
<evidence type="ECO:0000256" key="1">
    <source>
        <dbReference type="ARBA" id="ARBA00022490"/>
    </source>
</evidence>